<organism evidence="15 16">
    <name type="scientific">Candidatus Falkowbacteria bacterium CG10_big_fil_rev_8_21_14_0_10_39_11</name>
    <dbReference type="NCBI Taxonomy" id="1974565"/>
    <lineage>
        <taxon>Bacteria</taxon>
        <taxon>Candidatus Falkowiibacteriota</taxon>
    </lineage>
</organism>
<dbReference type="SUPFAM" id="SSF53098">
    <property type="entry name" value="Ribonuclease H-like"/>
    <property type="match status" value="1"/>
</dbReference>
<keyword evidence="5 13" id="KW-0255">Endonuclease</keyword>
<evidence type="ECO:0000256" key="14">
    <source>
        <dbReference type="NCBIfam" id="TIGR00228"/>
    </source>
</evidence>
<dbReference type="FunFam" id="3.30.420.10:FF:000002">
    <property type="entry name" value="Crossover junction endodeoxyribonuclease RuvC"/>
    <property type="match status" value="1"/>
</dbReference>
<gene>
    <name evidence="13" type="primary">ruvC</name>
    <name evidence="15" type="ORF">COT97_05175</name>
</gene>
<evidence type="ECO:0000256" key="4">
    <source>
        <dbReference type="ARBA" id="ARBA00022723"/>
    </source>
</evidence>
<protein>
    <recommendedName>
        <fullName evidence="13 14">Crossover junction endodeoxyribonuclease RuvC</fullName>
        <ecNumber evidence="13 14">3.1.21.10</ecNumber>
    </recommendedName>
    <alternativeName>
        <fullName evidence="13">Holliday junction nuclease RuvC</fullName>
    </alternativeName>
    <alternativeName>
        <fullName evidence="13">Holliday junction resolvase RuvC</fullName>
    </alternativeName>
</protein>
<comment type="function">
    <text evidence="13">The RuvA-RuvB-RuvC complex processes Holliday junction (HJ) DNA during genetic recombination and DNA repair. Endonuclease that resolves HJ intermediates. Cleaves cruciform DNA by making single-stranded nicks across the HJ at symmetrical positions within the homologous arms, yielding a 5'-phosphate and a 3'-hydroxyl group; requires a central core of homology in the junction. The consensus cleavage sequence is 5'-(A/T)TT(C/G)-3'. Cleavage occurs on the 3'-side of the TT dinucleotide at the point of strand exchange. HJ branch migration catalyzed by RuvA-RuvB allows RuvC to scan DNA until it finds its consensus sequence, where it cleaves and resolves the cruciform DNA.</text>
</comment>
<evidence type="ECO:0000256" key="10">
    <source>
        <dbReference type="ARBA" id="ARBA00023172"/>
    </source>
</evidence>
<keyword evidence="9 13" id="KW-0238">DNA-binding</keyword>
<dbReference type="HAMAP" id="MF_00034">
    <property type="entry name" value="RuvC"/>
    <property type="match status" value="1"/>
</dbReference>
<dbReference type="Gene3D" id="3.30.420.10">
    <property type="entry name" value="Ribonuclease H-like superfamily/Ribonuclease H"/>
    <property type="match status" value="1"/>
</dbReference>
<feature type="active site" evidence="13">
    <location>
        <position position="72"/>
    </location>
</feature>
<dbReference type="InterPro" id="IPR036397">
    <property type="entry name" value="RNaseH_sf"/>
</dbReference>
<evidence type="ECO:0000256" key="6">
    <source>
        <dbReference type="ARBA" id="ARBA00022763"/>
    </source>
</evidence>
<accession>A0A2H0V5P4</accession>
<evidence type="ECO:0000256" key="12">
    <source>
        <dbReference type="ARBA" id="ARBA00029354"/>
    </source>
</evidence>
<keyword evidence="10 13" id="KW-0233">DNA recombination</keyword>
<dbReference type="GO" id="GO:0006310">
    <property type="term" value="P:DNA recombination"/>
    <property type="evidence" value="ECO:0007669"/>
    <property type="project" value="UniProtKB-UniRule"/>
</dbReference>
<dbReference type="Proteomes" id="UP000229901">
    <property type="component" value="Unassembled WGS sequence"/>
</dbReference>
<dbReference type="PRINTS" id="PR00696">
    <property type="entry name" value="RSOLVASERUVC"/>
</dbReference>
<comment type="catalytic activity">
    <reaction evidence="12 13">
        <text>Endonucleolytic cleavage at a junction such as a reciprocal single-stranded crossover between two homologous DNA duplexes (Holliday junction).</text>
        <dbReference type="EC" id="3.1.21.10"/>
    </reaction>
</comment>
<comment type="caution">
    <text evidence="15">The sequence shown here is derived from an EMBL/GenBank/DDBJ whole genome shotgun (WGS) entry which is preliminary data.</text>
</comment>
<feature type="binding site" evidence="13">
    <location>
        <position position="12"/>
    </location>
    <ligand>
        <name>Mg(2+)</name>
        <dbReference type="ChEBI" id="CHEBI:18420"/>
        <label>1</label>
    </ligand>
</feature>
<comment type="cofactor">
    <cofactor evidence="13">
        <name>Mg(2+)</name>
        <dbReference type="ChEBI" id="CHEBI:18420"/>
    </cofactor>
    <text evidence="13">Binds 2 Mg(2+) ion per subunit.</text>
</comment>
<comment type="subunit">
    <text evidence="13">Homodimer which binds Holliday junction (HJ) DNA. The HJ becomes 2-fold symmetrical on binding to RuvC with unstacked arms; it has a different conformation from HJ DNA in complex with RuvA. In the full resolvosome a probable DNA-RuvA(4)-RuvB(12)-RuvC(2) complex forms which resolves the HJ.</text>
</comment>
<feature type="binding site" evidence="13">
    <location>
        <position position="145"/>
    </location>
    <ligand>
        <name>Mg(2+)</name>
        <dbReference type="ChEBI" id="CHEBI:18420"/>
        <label>1</label>
    </ligand>
</feature>
<name>A0A2H0V5P4_9BACT</name>
<dbReference type="InterPro" id="IPR012337">
    <property type="entry name" value="RNaseH-like_sf"/>
</dbReference>
<evidence type="ECO:0000256" key="2">
    <source>
        <dbReference type="ARBA" id="ARBA00022490"/>
    </source>
</evidence>
<reference evidence="16" key="1">
    <citation type="submission" date="2017-09" db="EMBL/GenBank/DDBJ databases">
        <title>Depth-based differentiation of microbial function through sediment-hosted aquifers and enrichment of novel symbionts in the deep terrestrial subsurface.</title>
        <authorList>
            <person name="Probst A.J."/>
            <person name="Ladd B."/>
            <person name="Jarett J.K."/>
            <person name="Geller-Mcgrath D.E."/>
            <person name="Sieber C.M.K."/>
            <person name="Emerson J.B."/>
            <person name="Anantharaman K."/>
            <person name="Thomas B.C."/>
            <person name="Malmstrom R."/>
            <person name="Stieglmeier M."/>
            <person name="Klingl A."/>
            <person name="Woyke T."/>
            <person name="Ryan C.M."/>
            <person name="Banfield J.F."/>
        </authorList>
    </citation>
    <scope>NUCLEOTIDE SEQUENCE [LARGE SCALE GENOMIC DNA]</scope>
</reference>
<keyword evidence="8 13" id="KW-0460">Magnesium</keyword>
<sequence>MTEKARIVMGVDPGFALTGYGIIKVCGNKMEAVDYGVIETKVGEDFNDRLYFLHNELTKIIKKNKPEMVGVEELFFNKNVTTALKVGQARGVILLTVRQANLPVYEYTPSQVKQAISCYGKADKKQVQQMVTLLLQLQETPKPDDVADALAVAMCTANSYTLNNYYA</sequence>
<evidence type="ECO:0000256" key="8">
    <source>
        <dbReference type="ARBA" id="ARBA00022842"/>
    </source>
</evidence>
<keyword evidence="7 13" id="KW-0378">Hydrolase</keyword>
<feature type="active site" evidence="13">
    <location>
        <position position="145"/>
    </location>
</feature>
<evidence type="ECO:0000313" key="16">
    <source>
        <dbReference type="Proteomes" id="UP000229901"/>
    </source>
</evidence>
<dbReference type="GO" id="GO:0048476">
    <property type="term" value="C:Holliday junction resolvase complex"/>
    <property type="evidence" value="ECO:0007669"/>
    <property type="project" value="UniProtKB-UniRule"/>
</dbReference>
<evidence type="ECO:0000256" key="1">
    <source>
        <dbReference type="ARBA" id="ARBA00009518"/>
    </source>
</evidence>
<evidence type="ECO:0000256" key="11">
    <source>
        <dbReference type="ARBA" id="ARBA00023204"/>
    </source>
</evidence>
<dbReference type="GO" id="GO:0008821">
    <property type="term" value="F:crossover junction DNA endonuclease activity"/>
    <property type="evidence" value="ECO:0007669"/>
    <property type="project" value="UniProtKB-UniRule"/>
</dbReference>
<evidence type="ECO:0000256" key="13">
    <source>
        <dbReference type="HAMAP-Rule" id="MF_00034"/>
    </source>
</evidence>
<dbReference type="NCBIfam" id="TIGR00228">
    <property type="entry name" value="ruvC"/>
    <property type="match status" value="1"/>
</dbReference>
<dbReference type="EC" id="3.1.21.10" evidence="13 14"/>
<proteinExistence type="inferred from homology"/>
<dbReference type="AlphaFoldDB" id="A0A2H0V5P4"/>
<evidence type="ECO:0000256" key="5">
    <source>
        <dbReference type="ARBA" id="ARBA00022759"/>
    </source>
</evidence>
<evidence type="ECO:0000313" key="15">
    <source>
        <dbReference type="EMBL" id="PIR93729.1"/>
    </source>
</evidence>
<dbReference type="InterPro" id="IPR002176">
    <property type="entry name" value="X-over_junc_endoDNase_RuvC"/>
</dbReference>
<dbReference type="GO" id="GO:0006281">
    <property type="term" value="P:DNA repair"/>
    <property type="evidence" value="ECO:0007669"/>
    <property type="project" value="UniProtKB-UniRule"/>
</dbReference>
<dbReference type="GO" id="GO:0003677">
    <property type="term" value="F:DNA binding"/>
    <property type="evidence" value="ECO:0007669"/>
    <property type="project" value="UniProtKB-KW"/>
</dbReference>
<dbReference type="GO" id="GO:0005737">
    <property type="term" value="C:cytoplasm"/>
    <property type="evidence" value="ECO:0007669"/>
    <property type="project" value="UniProtKB-SubCell"/>
</dbReference>
<feature type="binding site" evidence="13">
    <location>
        <position position="72"/>
    </location>
    <ligand>
        <name>Mg(2+)</name>
        <dbReference type="ChEBI" id="CHEBI:18420"/>
        <label>2</label>
    </ligand>
</feature>
<keyword evidence="3 13" id="KW-0540">Nuclease</keyword>
<comment type="similarity">
    <text evidence="1 13">Belongs to the RuvC family.</text>
</comment>
<keyword evidence="2 13" id="KW-0963">Cytoplasm</keyword>
<evidence type="ECO:0000256" key="9">
    <source>
        <dbReference type="ARBA" id="ARBA00023125"/>
    </source>
</evidence>
<dbReference type="CDD" id="cd16962">
    <property type="entry name" value="RuvC"/>
    <property type="match status" value="1"/>
</dbReference>
<keyword evidence="4 13" id="KW-0479">Metal-binding</keyword>
<keyword evidence="11 13" id="KW-0234">DNA repair</keyword>
<dbReference type="PANTHER" id="PTHR30194">
    <property type="entry name" value="CROSSOVER JUNCTION ENDODEOXYRIBONUCLEASE RUVC"/>
    <property type="match status" value="1"/>
</dbReference>
<evidence type="ECO:0000256" key="7">
    <source>
        <dbReference type="ARBA" id="ARBA00022801"/>
    </source>
</evidence>
<keyword evidence="6 13" id="KW-0227">DNA damage</keyword>
<dbReference type="EMBL" id="PFAP01000041">
    <property type="protein sequence ID" value="PIR93729.1"/>
    <property type="molecule type" value="Genomic_DNA"/>
</dbReference>
<dbReference type="NCBIfam" id="NF000711">
    <property type="entry name" value="PRK00039.2-1"/>
    <property type="match status" value="1"/>
</dbReference>
<feature type="active site" evidence="13">
    <location>
        <position position="12"/>
    </location>
</feature>
<comment type="subcellular location">
    <subcellularLocation>
        <location evidence="13">Cytoplasm</location>
    </subcellularLocation>
</comment>
<dbReference type="GO" id="GO:0000287">
    <property type="term" value="F:magnesium ion binding"/>
    <property type="evidence" value="ECO:0007669"/>
    <property type="project" value="UniProtKB-UniRule"/>
</dbReference>
<dbReference type="PANTHER" id="PTHR30194:SF3">
    <property type="entry name" value="CROSSOVER JUNCTION ENDODEOXYRIBONUCLEASE RUVC"/>
    <property type="match status" value="1"/>
</dbReference>
<evidence type="ECO:0000256" key="3">
    <source>
        <dbReference type="ARBA" id="ARBA00022722"/>
    </source>
</evidence>
<dbReference type="Pfam" id="PF02075">
    <property type="entry name" value="RuvC"/>
    <property type="match status" value="1"/>
</dbReference>